<dbReference type="Proteomes" id="UP000008064">
    <property type="component" value="Unassembled WGS sequence"/>
</dbReference>
<proteinExistence type="predicted"/>
<feature type="compositionally biased region" description="Polar residues" evidence="1">
    <location>
        <begin position="33"/>
        <end position="42"/>
    </location>
</feature>
<dbReference type="AlphaFoldDB" id="F8NM46"/>
<dbReference type="HOGENOM" id="CLU_3074515_0_0_1"/>
<gene>
    <name evidence="2" type="ORF">SERLADRAFT_383448</name>
</gene>
<evidence type="ECO:0000313" key="2">
    <source>
        <dbReference type="EMBL" id="EGO27834.1"/>
    </source>
</evidence>
<organism>
    <name type="scientific">Serpula lacrymans var. lacrymans (strain S7.9)</name>
    <name type="common">Dry rot fungus</name>
    <dbReference type="NCBI Taxonomy" id="578457"/>
    <lineage>
        <taxon>Eukaryota</taxon>
        <taxon>Fungi</taxon>
        <taxon>Dikarya</taxon>
        <taxon>Basidiomycota</taxon>
        <taxon>Agaricomycotina</taxon>
        <taxon>Agaricomycetes</taxon>
        <taxon>Agaricomycetidae</taxon>
        <taxon>Boletales</taxon>
        <taxon>Coniophorineae</taxon>
        <taxon>Serpulaceae</taxon>
        <taxon>Serpula</taxon>
    </lineage>
</organism>
<feature type="region of interest" description="Disordered" evidence="1">
    <location>
        <begin position="33"/>
        <end position="54"/>
    </location>
</feature>
<name>F8NM46_SERL9</name>
<protein>
    <submittedName>
        <fullName evidence="2">Uncharacterized protein</fullName>
    </submittedName>
</protein>
<dbReference type="GeneID" id="18811050"/>
<dbReference type="KEGG" id="sla:SERLADRAFT_383448"/>
<dbReference type="EMBL" id="GL945431">
    <property type="protein sequence ID" value="EGO27834.1"/>
    <property type="molecule type" value="Genomic_DNA"/>
</dbReference>
<reference evidence="2" key="1">
    <citation type="submission" date="2011-04" db="EMBL/GenBank/DDBJ databases">
        <title>Evolution of plant cell wall degrading machinery underlies the functional diversity of forest fungi.</title>
        <authorList>
            <consortium name="US DOE Joint Genome Institute (JGI-PGF)"/>
            <person name="Eastwood D.C."/>
            <person name="Floudas D."/>
            <person name="Binder M."/>
            <person name="Majcherczyk A."/>
            <person name="Schneider P."/>
            <person name="Aerts A."/>
            <person name="Asiegbu F.O."/>
            <person name="Baker S.E."/>
            <person name="Barry K."/>
            <person name="Bendiksby M."/>
            <person name="Blumentritt M."/>
            <person name="Coutinho P.M."/>
            <person name="Cullen D."/>
            <person name="Cullen D."/>
            <person name="Gathman A."/>
            <person name="Goodell B."/>
            <person name="Henrissat B."/>
            <person name="Ihrmark K."/>
            <person name="Kauserud H."/>
            <person name="Kohler A."/>
            <person name="LaButti K."/>
            <person name="Lapidus A."/>
            <person name="Lavin J.L."/>
            <person name="Lee Y.-H."/>
            <person name="Lindquist E."/>
            <person name="Lilly W."/>
            <person name="Lucas S."/>
            <person name="Morin E."/>
            <person name="Murat C."/>
            <person name="Oguiza J.A."/>
            <person name="Park J."/>
            <person name="Pisabarro A.G."/>
            <person name="Riley R."/>
            <person name="Rosling A."/>
            <person name="Salamov A."/>
            <person name="Schmidt O."/>
            <person name="Schmutz J."/>
            <person name="Skrede I."/>
            <person name="Stenlid J."/>
            <person name="Wiebenga A."/>
            <person name="Xie X."/>
            <person name="Kues U."/>
            <person name="Hibbett D.S."/>
            <person name="Hoffmeister D."/>
            <person name="Hogberg N."/>
            <person name="Martin F."/>
            <person name="Grigoriev I.V."/>
            <person name="Watkinson S.C."/>
        </authorList>
    </citation>
    <scope>NUCLEOTIDE SEQUENCE</scope>
    <source>
        <strain evidence="2">S7.9</strain>
    </source>
</reference>
<evidence type="ECO:0000256" key="1">
    <source>
        <dbReference type="SAM" id="MobiDB-lite"/>
    </source>
</evidence>
<sequence length="54" mass="5900">MISSMTSGVKPQYEVFLCVVGYRFLCCPGLCSSGRSSLQLPSYASPERGQDYLS</sequence>
<accession>F8NM46</accession>
<feature type="non-terminal residue" evidence="2">
    <location>
        <position position="54"/>
    </location>
</feature>
<dbReference type="RefSeq" id="XP_007315925.1">
    <property type="nucleotide sequence ID" value="XM_007315863.1"/>
</dbReference>